<dbReference type="PANTHER" id="PTHR43336:SF3">
    <property type="entry name" value="GUANYLATE CYCLASE DOMAIN-CONTAINING PROTEIN"/>
    <property type="match status" value="1"/>
</dbReference>
<dbReference type="SUPFAM" id="SSF48097">
    <property type="entry name" value="Regulator of G-protein signaling, RGS"/>
    <property type="match status" value="1"/>
</dbReference>
<organism evidence="4 5">
    <name type="scientific">Triparma laevis f. longispina</name>
    <dbReference type="NCBI Taxonomy" id="1714387"/>
    <lineage>
        <taxon>Eukaryota</taxon>
        <taxon>Sar</taxon>
        <taxon>Stramenopiles</taxon>
        <taxon>Ochrophyta</taxon>
        <taxon>Bolidophyceae</taxon>
        <taxon>Parmales</taxon>
        <taxon>Triparmaceae</taxon>
        <taxon>Triparma</taxon>
    </lineage>
</organism>
<feature type="compositionally biased region" description="Basic and acidic residues" evidence="1">
    <location>
        <begin position="784"/>
        <end position="797"/>
    </location>
</feature>
<dbReference type="Gene3D" id="1.10.167.10">
    <property type="entry name" value="Regulator of G-protein Signalling 4, domain 2"/>
    <property type="match status" value="1"/>
</dbReference>
<feature type="compositionally biased region" description="Gly residues" evidence="1">
    <location>
        <begin position="19"/>
        <end position="29"/>
    </location>
</feature>
<dbReference type="Proteomes" id="UP001165122">
    <property type="component" value="Unassembled WGS sequence"/>
</dbReference>
<protein>
    <recommendedName>
        <fullName evidence="3">RGS domain-containing protein</fullName>
    </recommendedName>
</protein>
<feature type="transmembrane region" description="Helical" evidence="2">
    <location>
        <begin position="467"/>
        <end position="487"/>
    </location>
</feature>
<feature type="compositionally biased region" description="Basic and acidic residues" evidence="1">
    <location>
        <begin position="291"/>
        <end position="302"/>
    </location>
</feature>
<keyword evidence="2" id="KW-0472">Membrane</keyword>
<feature type="compositionally biased region" description="Polar residues" evidence="1">
    <location>
        <begin position="40"/>
        <end position="60"/>
    </location>
</feature>
<feature type="transmembrane region" description="Helical" evidence="2">
    <location>
        <begin position="164"/>
        <end position="183"/>
    </location>
</feature>
<keyword evidence="2" id="KW-1133">Transmembrane helix</keyword>
<dbReference type="SMART" id="SM00315">
    <property type="entry name" value="RGS"/>
    <property type="match status" value="1"/>
</dbReference>
<keyword evidence="5" id="KW-1185">Reference proteome</keyword>
<dbReference type="AlphaFoldDB" id="A0A9W7A3V7"/>
<dbReference type="InterPro" id="IPR044926">
    <property type="entry name" value="RGS_subdomain_2"/>
</dbReference>
<dbReference type="EMBL" id="BRXW01000520">
    <property type="protein sequence ID" value="GMH62670.1"/>
    <property type="molecule type" value="Genomic_DNA"/>
</dbReference>
<accession>A0A9W7A3V7</accession>
<proteinExistence type="predicted"/>
<dbReference type="PRINTS" id="PR01301">
    <property type="entry name" value="RGSPROTEIN"/>
</dbReference>
<feature type="compositionally biased region" description="Basic residues" evidence="1">
    <location>
        <begin position="278"/>
        <end position="290"/>
    </location>
</feature>
<dbReference type="InterPro" id="IPR016137">
    <property type="entry name" value="RGS"/>
</dbReference>
<name>A0A9W7A3V7_9STRA</name>
<dbReference type="PROSITE" id="PS50132">
    <property type="entry name" value="RGS"/>
    <property type="match status" value="1"/>
</dbReference>
<evidence type="ECO:0000259" key="3">
    <source>
        <dbReference type="PROSITE" id="PS50132"/>
    </source>
</evidence>
<dbReference type="OrthoDB" id="199677at2759"/>
<dbReference type="CDD" id="cd07440">
    <property type="entry name" value="RGS"/>
    <property type="match status" value="1"/>
</dbReference>
<reference evidence="5" key="1">
    <citation type="journal article" date="2023" name="Commun. Biol.">
        <title>Genome analysis of Parmales, the sister group of diatoms, reveals the evolutionary specialization of diatoms from phago-mixotrophs to photoautotrophs.</title>
        <authorList>
            <person name="Ban H."/>
            <person name="Sato S."/>
            <person name="Yoshikawa S."/>
            <person name="Yamada K."/>
            <person name="Nakamura Y."/>
            <person name="Ichinomiya M."/>
            <person name="Sato N."/>
            <person name="Blanc-Mathieu R."/>
            <person name="Endo H."/>
            <person name="Kuwata A."/>
            <person name="Ogata H."/>
        </authorList>
    </citation>
    <scope>NUCLEOTIDE SEQUENCE [LARGE SCALE GENOMIC DNA]</scope>
    <source>
        <strain evidence="5">NIES 3700</strain>
    </source>
</reference>
<keyword evidence="2" id="KW-0812">Transmembrane</keyword>
<evidence type="ECO:0000313" key="4">
    <source>
        <dbReference type="EMBL" id="GMH62670.1"/>
    </source>
</evidence>
<feature type="region of interest" description="Disordered" evidence="1">
    <location>
        <begin position="1"/>
        <end position="77"/>
    </location>
</feature>
<feature type="compositionally biased region" description="Low complexity" evidence="1">
    <location>
        <begin position="61"/>
        <end position="73"/>
    </location>
</feature>
<sequence>MADLGNSNMRPGKPAAGLPGTGTGGGAGNRGSFVLRGQSRPLSESRPSLNAGNAAILSQPSTSQSIGSNNSSGGDRRASFQVKDVMNTTKDHSAYSNPRHAHSHGGVKGYSGLVARLNTIPWLERLGKTVRGSRVQSVTFMSVMWALFAQDICFGWLMEKEIDSTFSIITIVVFVILALEMTVHMFLTVNYFGSYFMFIDLVGTALLIPEIFIYNSSDDAYSSDNAEDNILSVARAGRVARTAAMVRIGRIAKIFRVIRTARVMQCLLMFSSMMEARKKRQKQKQRNKKRKDFENSLRERSAAEKAKAIEKYKEEDDDEEEDSFDAKPSVFGLKYANLVSQRVVIGVLLILAVVPQLEVQQLDYSREASMDHLLLWGASCDDSGDTNYCSDAQMAAGVQFLDRFKDCLYLNNFGTILKNDELVLNDRRKVVMTKYTAASNNDATSWTNGNSIVAIFDDQEMETEVRIMNILLTLFVVIIFSLGSWIFNNDAKTMIIRPIERLTKLVKKLAGMVFMLSAEEEAEGRDGLADGDEMNFIDLIAGKMSNVFADDPKMDKKASKHANALVPSEFSPKQKGIGLNARVHTTGTESTQNDSMSGDELVQSRPELKQLENCLNNQKARSYFRLFLSREFNVENISFWEAVQEYKVQFKKKAKFIYTTYISQAAMSQVNIPAAQRAVLKEMLTQERIQCDAMMYDKAQEEIFRLMLRDPFPRFLKSDLAVTYAKIARENDKAVEAGKVRRDREMLEDPSLRETMPPPDSTWDGGGRGGRGGFRGGPGGGKGVEGENKKGRRASRLELAKMLKADKAL</sequence>
<dbReference type="Pfam" id="PF00615">
    <property type="entry name" value="RGS"/>
    <property type="match status" value="1"/>
</dbReference>
<dbReference type="PANTHER" id="PTHR43336">
    <property type="entry name" value="OXYGEN SENSOR HISTIDINE KINASE RESPONSE REGULATOR DEVS/DOSS"/>
    <property type="match status" value="1"/>
</dbReference>
<feature type="compositionally biased region" description="Gly residues" evidence="1">
    <location>
        <begin position="764"/>
        <end position="783"/>
    </location>
</feature>
<gene>
    <name evidence="4" type="ORF">TrLO_g6383</name>
</gene>
<evidence type="ECO:0000256" key="1">
    <source>
        <dbReference type="SAM" id="MobiDB-lite"/>
    </source>
</evidence>
<feature type="domain" description="RGS" evidence="3">
    <location>
        <begin position="610"/>
        <end position="725"/>
    </location>
</feature>
<feature type="region of interest" description="Disordered" evidence="1">
    <location>
        <begin position="743"/>
        <end position="797"/>
    </location>
</feature>
<evidence type="ECO:0000256" key="2">
    <source>
        <dbReference type="SAM" id="Phobius"/>
    </source>
</evidence>
<feature type="compositionally biased region" description="Basic and acidic residues" evidence="1">
    <location>
        <begin position="743"/>
        <end position="752"/>
    </location>
</feature>
<evidence type="ECO:0000313" key="5">
    <source>
        <dbReference type="Proteomes" id="UP001165122"/>
    </source>
</evidence>
<feature type="transmembrane region" description="Helical" evidence="2">
    <location>
        <begin position="195"/>
        <end position="214"/>
    </location>
</feature>
<dbReference type="InterPro" id="IPR036305">
    <property type="entry name" value="RGS_sf"/>
</dbReference>
<comment type="caution">
    <text evidence="4">The sequence shown here is derived from an EMBL/GenBank/DDBJ whole genome shotgun (WGS) entry which is preliminary data.</text>
</comment>
<feature type="region of interest" description="Disordered" evidence="1">
    <location>
        <begin position="278"/>
        <end position="302"/>
    </location>
</feature>